<proteinExistence type="predicted"/>
<comment type="caution">
    <text evidence="2">The sequence shown here is derived from an EMBL/GenBank/DDBJ whole genome shotgun (WGS) entry which is preliminary data.</text>
</comment>
<reference evidence="2" key="1">
    <citation type="submission" date="2021-06" db="EMBL/GenBank/DDBJ databases">
        <title>Parelaphostrongylus tenuis whole genome reference sequence.</title>
        <authorList>
            <person name="Garwood T.J."/>
            <person name="Larsen P.A."/>
            <person name="Fountain-Jones N.M."/>
            <person name="Garbe J.R."/>
            <person name="Macchietto M.G."/>
            <person name="Kania S.A."/>
            <person name="Gerhold R.W."/>
            <person name="Richards J.E."/>
            <person name="Wolf T.M."/>
        </authorList>
    </citation>
    <scope>NUCLEOTIDE SEQUENCE</scope>
    <source>
        <strain evidence="2">MNPRO001-30</strain>
        <tissue evidence="2">Meninges</tissue>
    </source>
</reference>
<dbReference type="Proteomes" id="UP001196413">
    <property type="component" value="Unassembled WGS sequence"/>
</dbReference>
<accession>A0AAD5MYV0</accession>
<dbReference type="InterPro" id="IPR006910">
    <property type="entry name" value="Rad21_Rec8_N"/>
</dbReference>
<evidence type="ECO:0000313" key="3">
    <source>
        <dbReference type="Proteomes" id="UP001196413"/>
    </source>
</evidence>
<sequence>MFFSTNLLVGRNAKFSLVWRAATCPSKKLPRKAVLSLSIPNTCREILKFAQLKLVQKPVSCPNSPYIFSGSSSMASL</sequence>
<gene>
    <name evidence="2" type="ORF">KIN20_016639</name>
</gene>
<evidence type="ECO:0000313" key="2">
    <source>
        <dbReference type="EMBL" id="KAJ1358251.1"/>
    </source>
</evidence>
<dbReference type="Pfam" id="PF04825">
    <property type="entry name" value="Rad21_Rec8_N"/>
    <property type="match status" value="1"/>
</dbReference>
<organism evidence="2 3">
    <name type="scientific">Parelaphostrongylus tenuis</name>
    <name type="common">Meningeal worm</name>
    <dbReference type="NCBI Taxonomy" id="148309"/>
    <lineage>
        <taxon>Eukaryota</taxon>
        <taxon>Metazoa</taxon>
        <taxon>Ecdysozoa</taxon>
        <taxon>Nematoda</taxon>
        <taxon>Chromadorea</taxon>
        <taxon>Rhabditida</taxon>
        <taxon>Rhabditina</taxon>
        <taxon>Rhabditomorpha</taxon>
        <taxon>Strongyloidea</taxon>
        <taxon>Metastrongylidae</taxon>
        <taxon>Parelaphostrongylus</taxon>
    </lineage>
</organism>
<name>A0AAD5MYV0_PARTN</name>
<feature type="domain" description="Rad21/Rec8-like protein N-terminal" evidence="1">
    <location>
        <begin position="1"/>
        <end position="49"/>
    </location>
</feature>
<protein>
    <recommendedName>
        <fullName evidence="1">Rad21/Rec8-like protein N-terminal domain-containing protein</fullName>
    </recommendedName>
</protein>
<keyword evidence="3" id="KW-1185">Reference proteome</keyword>
<dbReference type="AlphaFoldDB" id="A0AAD5MYV0"/>
<dbReference type="EMBL" id="JAHQIW010003343">
    <property type="protein sequence ID" value="KAJ1358251.1"/>
    <property type="molecule type" value="Genomic_DNA"/>
</dbReference>
<evidence type="ECO:0000259" key="1">
    <source>
        <dbReference type="Pfam" id="PF04825"/>
    </source>
</evidence>